<proteinExistence type="predicted"/>
<protein>
    <submittedName>
        <fullName evidence="1">Uncharacterized protein</fullName>
    </submittedName>
</protein>
<dbReference type="GeneID" id="63762913"/>
<gene>
    <name evidence="1" type="ORF">ASPSYDRAFT_44370</name>
</gene>
<dbReference type="EMBL" id="KV878585">
    <property type="protein sequence ID" value="OJJ59967.1"/>
    <property type="molecule type" value="Genomic_DNA"/>
</dbReference>
<dbReference type="Proteomes" id="UP000184356">
    <property type="component" value="Unassembled WGS sequence"/>
</dbReference>
<keyword evidence="2" id="KW-1185">Reference proteome</keyword>
<dbReference type="InterPro" id="IPR008949">
    <property type="entry name" value="Isoprenoid_synthase_dom_sf"/>
</dbReference>
<reference evidence="2" key="1">
    <citation type="journal article" date="2017" name="Genome Biol.">
        <title>Comparative genomics reveals high biological diversity and specific adaptations in the industrially and medically important fungal genus Aspergillus.</title>
        <authorList>
            <person name="de Vries R.P."/>
            <person name="Riley R."/>
            <person name="Wiebenga A."/>
            <person name="Aguilar-Osorio G."/>
            <person name="Amillis S."/>
            <person name="Uchima C.A."/>
            <person name="Anderluh G."/>
            <person name="Asadollahi M."/>
            <person name="Askin M."/>
            <person name="Barry K."/>
            <person name="Battaglia E."/>
            <person name="Bayram O."/>
            <person name="Benocci T."/>
            <person name="Braus-Stromeyer S.A."/>
            <person name="Caldana C."/>
            <person name="Canovas D."/>
            <person name="Cerqueira G.C."/>
            <person name="Chen F."/>
            <person name="Chen W."/>
            <person name="Choi C."/>
            <person name="Clum A."/>
            <person name="Dos Santos R.A."/>
            <person name="Damasio A.R."/>
            <person name="Diallinas G."/>
            <person name="Emri T."/>
            <person name="Fekete E."/>
            <person name="Flipphi M."/>
            <person name="Freyberg S."/>
            <person name="Gallo A."/>
            <person name="Gournas C."/>
            <person name="Habgood R."/>
            <person name="Hainaut M."/>
            <person name="Harispe M.L."/>
            <person name="Henrissat B."/>
            <person name="Hilden K.S."/>
            <person name="Hope R."/>
            <person name="Hossain A."/>
            <person name="Karabika E."/>
            <person name="Karaffa L."/>
            <person name="Karanyi Z."/>
            <person name="Krasevec N."/>
            <person name="Kuo A."/>
            <person name="Kusch H."/>
            <person name="LaButti K."/>
            <person name="Lagendijk E.L."/>
            <person name="Lapidus A."/>
            <person name="Levasseur A."/>
            <person name="Lindquist E."/>
            <person name="Lipzen A."/>
            <person name="Logrieco A.F."/>
            <person name="MacCabe A."/>
            <person name="Maekelae M.R."/>
            <person name="Malavazi I."/>
            <person name="Melin P."/>
            <person name="Meyer V."/>
            <person name="Mielnichuk N."/>
            <person name="Miskei M."/>
            <person name="Molnar A.P."/>
            <person name="Mule G."/>
            <person name="Ngan C.Y."/>
            <person name="Orejas M."/>
            <person name="Orosz E."/>
            <person name="Ouedraogo J.P."/>
            <person name="Overkamp K.M."/>
            <person name="Park H.-S."/>
            <person name="Perrone G."/>
            <person name="Piumi F."/>
            <person name="Punt P.J."/>
            <person name="Ram A.F."/>
            <person name="Ramon A."/>
            <person name="Rauscher S."/>
            <person name="Record E."/>
            <person name="Riano-Pachon D.M."/>
            <person name="Robert V."/>
            <person name="Roehrig J."/>
            <person name="Ruller R."/>
            <person name="Salamov A."/>
            <person name="Salih N.S."/>
            <person name="Samson R.A."/>
            <person name="Sandor E."/>
            <person name="Sanguinetti M."/>
            <person name="Schuetze T."/>
            <person name="Sepcic K."/>
            <person name="Shelest E."/>
            <person name="Sherlock G."/>
            <person name="Sophianopoulou V."/>
            <person name="Squina F.M."/>
            <person name="Sun H."/>
            <person name="Susca A."/>
            <person name="Todd R.B."/>
            <person name="Tsang A."/>
            <person name="Unkles S.E."/>
            <person name="van de Wiele N."/>
            <person name="van Rossen-Uffink D."/>
            <person name="Oliveira J.V."/>
            <person name="Vesth T.C."/>
            <person name="Visser J."/>
            <person name="Yu J.-H."/>
            <person name="Zhou M."/>
            <person name="Andersen M.R."/>
            <person name="Archer D.B."/>
            <person name="Baker S.E."/>
            <person name="Benoit I."/>
            <person name="Brakhage A.A."/>
            <person name="Braus G.H."/>
            <person name="Fischer R."/>
            <person name="Frisvad J.C."/>
            <person name="Goldman G.H."/>
            <person name="Houbraken J."/>
            <person name="Oakley B."/>
            <person name="Pocsi I."/>
            <person name="Scazzocchio C."/>
            <person name="Seiboth B."/>
            <person name="vanKuyk P.A."/>
            <person name="Wortman J."/>
            <person name="Dyer P.S."/>
            <person name="Grigoriev I.V."/>
        </authorList>
    </citation>
    <scope>NUCLEOTIDE SEQUENCE [LARGE SCALE GENOMIC DNA]</scope>
    <source>
        <strain evidence="2">CBS 593.65</strain>
    </source>
</reference>
<name>A0A1L9TKL1_9EURO</name>
<dbReference type="RefSeq" id="XP_040703773.1">
    <property type="nucleotide sequence ID" value="XM_040846840.1"/>
</dbReference>
<accession>A0A1L9TKL1</accession>
<evidence type="ECO:0000313" key="1">
    <source>
        <dbReference type="EMBL" id="OJJ59967.1"/>
    </source>
</evidence>
<dbReference type="VEuPathDB" id="FungiDB:ASPSYDRAFT_44370"/>
<sequence length="85" mass="9463">MEKNQEINQGLAIFMLTGLQSGKPVEPKFGINKLGVKNPRVSKKRFCEDLDEGNCSLPLIHLLKHTDHQVGLLSRSITEHGEVQA</sequence>
<dbReference type="AlphaFoldDB" id="A0A1L9TKL1"/>
<organism evidence="1 2">
    <name type="scientific">Aspergillus sydowii CBS 593.65</name>
    <dbReference type="NCBI Taxonomy" id="1036612"/>
    <lineage>
        <taxon>Eukaryota</taxon>
        <taxon>Fungi</taxon>
        <taxon>Dikarya</taxon>
        <taxon>Ascomycota</taxon>
        <taxon>Pezizomycotina</taxon>
        <taxon>Eurotiomycetes</taxon>
        <taxon>Eurotiomycetidae</taxon>
        <taxon>Eurotiales</taxon>
        <taxon>Aspergillaceae</taxon>
        <taxon>Aspergillus</taxon>
        <taxon>Aspergillus subgen. Nidulantes</taxon>
    </lineage>
</organism>
<dbReference type="Gene3D" id="1.10.600.10">
    <property type="entry name" value="Farnesyl Diphosphate Synthase"/>
    <property type="match status" value="1"/>
</dbReference>
<evidence type="ECO:0000313" key="2">
    <source>
        <dbReference type="Proteomes" id="UP000184356"/>
    </source>
</evidence>